<comment type="caution">
    <text evidence="7">The sequence shown here is derived from an EMBL/GenBank/DDBJ whole genome shotgun (WGS) entry which is preliminary data.</text>
</comment>
<dbReference type="InterPro" id="IPR007632">
    <property type="entry name" value="Anoctamin"/>
</dbReference>
<dbReference type="Pfam" id="PF04547">
    <property type="entry name" value="Anoctamin"/>
    <property type="match status" value="1"/>
</dbReference>
<evidence type="ECO:0000259" key="6">
    <source>
        <dbReference type="Pfam" id="PF04547"/>
    </source>
</evidence>
<evidence type="ECO:0000256" key="3">
    <source>
        <dbReference type="ARBA" id="ARBA00022989"/>
    </source>
</evidence>
<feature type="domain" description="Anoctamin transmembrane" evidence="6">
    <location>
        <begin position="38"/>
        <end position="143"/>
    </location>
</feature>
<dbReference type="Proteomes" id="UP000326924">
    <property type="component" value="Unassembled WGS sequence"/>
</dbReference>
<accession>A0A5J5ED25</accession>
<evidence type="ECO:0000256" key="1">
    <source>
        <dbReference type="ARBA" id="ARBA00004141"/>
    </source>
</evidence>
<sequence>MGQAEPTTEVGVLSIDCGVCSSPRLRTESAPLCDISQHVAFYFAFLESYFWFLVIAACFGVASYFLLPQYSLIIAVANCLWSVVFVEQWKRQEVDLAVCWNVRSVSQFHSKRAQFQPETETKDPVTGEMVKVFPAWKRLTKQVPYGCIYQMIDCKQTTT</sequence>
<dbReference type="InParanoid" id="A0A5J5ED25"/>
<dbReference type="GO" id="GO:0016020">
    <property type="term" value="C:membrane"/>
    <property type="evidence" value="ECO:0007669"/>
    <property type="project" value="UniProtKB-SubCell"/>
</dbReference>
<keyword evidence="2 5" id="KW-0812">Transmembrane</keyword>
<dbReference type="GO" id="GO:0005254">
    <property type="term" value="F:chloride channel activity"/>
    <property type="evidence" value="ECO:0007669"/>
    <property type="project" value="TreeGrafter"/>
</dbReference>
<dbReference type="PANTHER" id="PTHR12308:SF73">
    <property type="entry name" value="ANOCTAMIN"/>
    <property type="match status" value="1"/>
</dbReference>
<proteinExistence type="predicted"/>
<dbReference type="EMBL" id="VXIS01000439">
    <property type="protein sequence ID" value="KAA8893455.1"/>
    <property type="molecule type" value="Genomic_DNA"/>
</dbReference>
<dbReference type="OrthoDB" id="296386at2759"/>
<evidence type="ECO:0000313" key="7">
    <source>
        <dbReference type="EMBL" id="KAA8893455.1"/>
    </source>
</evidence>
<evidence type="ECO:0000313" key="8">
    <source>
        <dbReference type="Proteomes" id="UP000326924"/>
    </source>
</evidence>
<comment type="subcellular location">
    <subcellularLocation>
        <location evidence="1">Membrane</location>
        <topology evidence="1">Multi-pass membrane protein</topology>
    </subcellularLocation>
</comment>
<protein>
    <submittedName>
        <fullName evidence="7">Calcium-activated chloride channel-domain-containing protein</fullName>
    </submittedName>
</protein>
<organism evidence="7 8">
    <name type="scientific">Sphaerosporella brunnea</name>
    <dbReference type="NCBI Taxonomy" id="1250544"/>
    <lineage>
        <taxon>Eukaryota</taxon>
        <taxon>Fungi</taxon>
        <taxon>Dikarya</taxon>
        <taxon>Ascomycota</taxon>
        <taxon>Pezizomycotina</taxon>
        <taxon>Pezizomycetes</taxon>
        <taxon>Pezizales</taxon>
        <taxon>Pyronemataceae</taxon>
        <taxon>Sphaerosporella</taxon>
    </lineage>
</organism>
<gene>
    <name evidence="7" type="ORF">FN846DRAFT_895957</name>
</gene>
<evidence type="ECO:0000256" key="2">
    <source>
        <dbReference type="ARBA" id="ARBA00022692"/>
    </source>
</evidence>
<dbReference type="AlphaFoldDB" id="A0A5J5ED25"/>
<keyword evidence="4 5" id="KW-0472">Membrane</keyword>
<feature type="transmembrane region" description="Helical" evidence="5">
    <location>
        <begin position="49"/>
        <end position="67"/>
    </location>
</feature>
<dbReference type="InterPro" id="IPR049452">
    <property type="entry name" value="Anoctamin_TM"/>
</dbReference>
<dbReference type="PANTHER" id="PTHR12308">
    <property type="entry name" value="ANOCTAMIN"/>
    <property type="match status" value="1"/>
</dbReference>
<keyword evidence="8" id="KW-1185">Reference proteome</keyword>
<reference evidence="7 8" key="1">
    <citation type="submission" date="2019-09" db="EMBL/GenBank/DDBJ databases">
        <title>Draft genome of the ectomycorrhizal ascomycete Sphaerosporella brunnea.</title>
        <authorList>
            <consortium name="DOE Joint Genome Institute"/>
            <person name="Benucci G.M."/>
            <person name="Marozzi G."/>
            <person name="Antonielli L."/>
            <person name="Sanchez S."/>
            <person name="Marco P."/>
            <person name="Wang X."/>
            <person name="Falini L.B."/>
            <person name="Barry K."/>
            <person name="Haridas S."/>
            <person name="Lipzen A."/>
            <person name="Labutti K."/>
            <person name="Grigoriev I.V."/>
            <person name="Murat C."/>
            <person name="Martin F."/>
            <person name="Albertini E."/>
            <person name="Donnini D."/>
            <person name="Bonito G."/>
        </authorList>
    </citation>
    <scope>NUCLEOTIDE SEQUENCE [LARGE SCALE GENOMIC DNA]</scope>
    <source>
        <strain evidence="7 8">Sb_GMNB300</strain>
    </source>
</reference>
<dbReference type="GO" id="GO:0032541">
    <property type="term" value="C:cortical endoplasmic reticulum"/>
    <property type="evidence" value="ECO:0007669"/>
    <property type="project" value="TreeGrafter"/>
</dbReference>
<evidence type="ECO:0000256" key="4">
    <source>
        <dbReference type="ARBA" id="ARBA00023136"/>
    </source>
</evidence>
<evidence type="ECO:0000256" key="5">
    <source>
        <dbReference type="SAM" id="Phobius"/>
    </source>
</evidence>
<name>A0A5J5ED25_9PEZI</name>
<keyword evidence="3 5" id="KW-1133">Transmembrane helix</keyword>